<dbReference type="EMBL" id="GBRH01276052">
    <property type="protein sequence ID" value="JAD21843.1"/>
    <property type="molecule type" value="Transcribed_RNA"/>
</dbReference>
<dbReference type="AlphaFoldDB" id="A0A0A8Y966"/>
<name>A0A0A8Y966_ARUDO</name>
<reference evidence="1" key="1">
    <citation type="submission" date="2014-09" db="EMBL/GenBank/DDBJ databases">
        <authorList>
            <person name="Magalhaes I.L.F."/>
            <person name="Oliveira U."/>
            <person name="Santos F.R."/>
            <person name="Vidigal T.H.D.A."/>
            <person name="Brescovit A.D."/>
            <person name="Santos A.J."/>
        </authorList>
    </citation>
    <scope>NUCLEOTIDE SEQUENCE</scope>
    <source>
        <tissue evidence="1">Shoot tissue taken approximately 20 cm above the soil surface</tissue>
    </source>
</reference>
<protein>
    <submittedName>
        <fullName evidence="1">Uncharacterized protein</fullName>
    </submittedName>
</protein>
<proteinExistence type="predicted"/>
<evidence type="ECO:0000313" key="1">
    <source>
        <dbReference type="EMBL" id="JAD21843.1"/>
    </source>
</evidence>
<sequence length="55" mass="6607">MKRKQQILRRLCPTLGINQNQQTPRISCPNWRISLQTTKWLQTQRRLCPAQSIHH</sequence>
<reference evidence="1" key="2">
    <citation type="journal article" date="2015" name="Data Brief">
        <title>Shoot transcriptome of the giant reed, Arundo donax.</title>
        <authorList>
            <person name="Barrero R.A."/>
            <person name="Guerrero F.D."/>
            <person name="Moolhuijzen P."/>
            <person name="Goolsby J.A."/>
            <person name="Tidwell J."/>
            <person name="Bellgard S.E."/>
            <person name="Bellgard M.I."/>
        </authorList>
    </citation>
    <scope>NUCLEOTIDE SEQUENCE</scope>
    <source>
        <tissue evidence="1">Shoot tissue taken approximately 20 cm above the soil surface</tissue>
    </source>
</reference>
<accession>A0A0A8Y966</accession>
<organism evidence="1">
    <name type="scientific">Arundo donax</name>
    <name type="common">Giant reed</name>
    <name type="synonym">Donax arundinaceus</name>
    <dbReference type="NCBI Taxonomy" id="35708"/>
    <lineage>
        <taxon>Eukaryota</taxon>
        <taxon>Viridiplantae</taxon>
        <taxon>Streptophyta</taxon>
        <taxon>Embryophyta</taxon>
        <taxon>Tracheophyta</taxon>
        <taxon>Spermatophyta</taxon>
        <taxon>Magnoliopsida</taxon>
        <taxon>Liliopsida</taxon>
        <taxon>Poales</taxon>
        <taxon>Poaceae</taxon>
        <taxon>PACMAD clade</taxon>
        <taxon>Arundinoideae</taxon>
        <taxon>Arundineae</taxon>
        <taxon>Arundo</taxon>
    </lineage>
</organism>